<feature type="domain" description="Baseplate J-like central" evidence="2">
    <location>
        <begin position="183"/>
        <end position="259"/>
    </location>
</feature>
<evidence type="ECO:0000313" key="4">
    <source>
        <dbReference type="EMBL" id="AOR23015.1"/>
    </source>
</evidence>
<comment type="similarity">
    <text evidence="1">Belongs to the Mu gp47/PBSX XkdT family.</text>
</comment>
<accession>A0A1D7XI53</accession>
<evidence type="ECO:0000259" key="2">
    <source>
        <dbReference type="Pfam" id="PF26078"/>
    </source>
</evidence>
<dbReference type="OrthoDB" id="2554267at2"/>
<sequence>MFEVKEEDLLKEMLDKIPNDLDKREGSSLIYNALAPAAQEIARLKSDMDRFLEYTFASPNIPDEYLDKRCIEHGIERKKATYAIKLGIFYDTEENLMDIPLKSRFSIDKTIYVAIERIEKGKYKMQCESLGSKGNYPSGILLPIEYIEDLGKGILGETILDGVDIERNESLFNRLMVKLRTPSTSGNKYDYLNWALSVNGVGDAKVFPETNLKGEHENGCVKVVMVDSNKHKASSKLIEDVYQYIEKVRPIGATVSVVSAIEKTIDITSNINLVKGYNLGVAQQEFVNSLEEYLKGISFKTDYISIARIGEILLNIKGVLDYSDLQINNTISNVKLADEEIASLGNVSLGVM</sequence>
<dbReference type="PANTHER" id="PTHR37829">
    <property type="entry name" value="PHAGE-LIKE ELEMENT PBSX PROTEIN XKDT"/>
    <property type="match status" value="1"/>
</dbReference>
<feature type="domain" description="Baseplate J-like C-terminal" evidence="3">
    <location>
        <begin position="265"/>
        <end position="349"/>
    </location>
</feature>
<evidence type="ECO:0000313" key="5">
    <source>
        <dbReference type="Proteomes" id="UP000094652"/>
    </source>
</evidence>
<dbReference type="InterPro" id="IPR052399">
    <property type="entry name" value="Phage_Baseplate_Assmbl_Protein"/>
</dbReference>
<evidence type="ECO:0000259" key="3">
    <source>
        <dbReference type="Pfam" id="PF26079"/>
    </source>
</evidence>
<dbReference type="STRING" id="394958.BGI42_04465"/>
<dbReference type="Pfam" id="PF26079">
    <property type="entry name" value="Baseplate_J_C"/>
    <property type="match status" value="1"/>
</dbReference>
<dbReference type="RefSeq" id="WP_069679170.1">
    <property type="nucleotide sequence ID" value="NZ_CP017253.2"/>
</dbReference>
<dbReference type="InterPro" id="IPR058530">
    <property type="entry name" value="Baseplate_J-like_C"/>
</dbReference>
<keyword evidence="5" id="KW-1185">Reference proteome</keyword>
<gene>
    <name evidence="4" type="ORF">BGI42_04465</name>
</gene>
<dbReference type="PANTHER" id="PTHR37829:SF3">
    <property type="entry name" value="PROTEIN JAYE-RELATED"/>
    <property type="match status" value="1"/>
</dbReference>
<dbReference type="InterPro" id="IPR058531">
    <property type="entry name" value="Baseplate_J_M"/>
</dbReference>
<name>A0A1D7XI53_9CLOT</name>
<dbReference type="KEGG" id="ctae:BGI42_04465"/>
<dbReference type="Proteomes" id="UP000094652">
    <property type="component" value="Chromosome"/>
</dbReference>
<dbReference type="AlphaFoldDB" id="A0A1D7XI53"/>
<proteinExistence type="inferred from homology"/>
<reference evidence="5" key="1">
    <citation type="submission" date="2016-09" db="EMBL/GenBank/DDBJ databases">
        <title>Genomics of Clostridium taeniosporum, an organism which forms endospores with ribbon-like appendages.</title>
        <authorList>
            <person name="Walker J.R."/>
        </authorList>
    </citation>
    <scope>NUCLEOTIDE SEQUENCE [LARGE SCALE GENOMIC DNA]</scope>
    <source>
        <strain evidence="5">1/k</strain>
    </source>
</reference>
<dbReference type="EMBL" id="CP017253">
    <property type="protein sequence ID" value="AOR23015.1"/>
    <property type="molecule type" value="Genomic_DNA"/>
</dbReference>
<evidence type="ECO:0000256" key="1">
    <source>
        <dbReference type="ARBA" id="ARBA00038087"/>
    </source>
</evidence>
<organism evidence="4 5">
    <name type="scientific">Clostridium taeniosporum</name>
    <dbReference type="NCBI Taxonomy" id="394958"/>
    <lineage>
        <taxon>Bacteria</taxon>
        <taxon>Bacillati</taxon>
        <taxon>Bacillota</taxon>
        <taxon>Clostridia</taxon>
        <taxon>Eubacteriales</taxon>
        <taxon>Clostridiaceae</taxon>
        <taxon>Clostridium</taxon>
    </lineage>
</organism>
<protein>
    <submittedName>
        <fullName evidence="4">Uncharacterized protein</fullName>
    </submittedName>
</protein>
<dbReference type="Pfam" id="PF26078">
    <property type="entry name" value="Baseplate_J_M"/>
    <property type="match status" value="1"/>
</dbReference>